<keyword evidence="7" id="KW-1185">Reference proteome</keyword>
<evidence type="ECO:0000313" key="6">
    <source>
        <dbReference type="EMBL" id="MEP0950204.1"/>
    </source>
</evidence>
<accession>A0ABV0KBQ2</accession>
<keyword evidence="2" id="KW-0238">DNA-binding</keyword>
<proteinExistence type="predicted"/>
<dbReference type="PANTHER" id="PTHR43214">
    <property type="entry name" value="TWO-COMPONENT RESPONSE REGULATOR"/>
    <property type="match status" value="1"/>
</dbReference>
<dbReference type="CDD" id="cd17535">
    <property type="entry name" value="REC_NarL-like"/>
    <property type="match status" value="1"/>
</dbReference>
<dbReference type="InterPro" id="IPR000792">
    <property type="entry name" value="Tscrpt_reg_LuxR_C"/>
</dbReference>
<dbReference type="InterPro" id="IPR016032">
    <property type="entry name" value="Sig_transdc_resp-reg_C-effctor"/>
</dbReference>
<dbReference type="InterPro" id="IPR001789">
    <property type="entry name" value="Sig_transdc_resp-reg_receiver"/>
</dbReference>
<name>A0ABV0KBQ2_9CYAN</name>
<feature type="domain" description="HTH luxR-type" evidence="4">
    <location>
        <begin position="152"/>
        <end position="217"/>
    </location>
</feature>
<dbReference type="PROSITE" id="PS50110">
    <property type="entry name" value="RESPONSE_REGULATORY"/>
    <property type="match status" value="1"/>
</dbReference>
<dbReference type="PRINTS" id="PR00038">
    <property type="entry name" value="HTHLUXR"/>
</dbReference>
<evidence type="ECO:0000259" key="4">
    <source>
        <dbReference type="PROSITE" id="PS50043"/>
    </source>
</evidence>
<protein>
    <submittedName>
        <fullName evidence="6">Response regulator transcription factor</fullName>
    </submittedName>
</protein>
<reference evidence="6 7" key="1">
    <citation type="submission" date="2022-04" db="EMBL/GenBank/DDBJ databases">
        <title>Positive selection, recombination, and allopatry shape intraspecific diversity of widespread and dominant cyanobacteria.</title>
        <authorList>
            <person name="Wei J."/>
            <person name="Shu W."/>
            <person name="Hu C."/>
        </authorList>
    </citation>
    <scope>NUCLEOTIDE SEQUENCE [LARGE SCALE GENOMIC DNA]</scope>
    <source>
        <strain evidence="6 7">DQ-A4</strain>
    </source>
</reference>
<dbReference type="CDD" id="cd06170">
    <property type="entry name" value="LuxR_C_like"/>
    <property type="match status" value="1"/>
</dbReference>
<dbReference type="SUPFAM" id="SSF46894">
    <property type="entry name" value="C-terminal effector domain of the bipartite response regulators"/>
    <property type="match status" value="1"/>
</dbReference>
<evidence type="ECO:0000256" key="1">
    <source>
        <dbReference type="ARBA" id="ARBA00022553"/>
    </source>
</evidence>
<dbReference type="Pfam" id="PF00072">
    <property type="entry name" value="Response_reg"/>
    <property type="match status" value="1"/>
</dbReference>
<dbReference type="InterPro" id="IPR039420">
    <property type="entry name" value="WalR-like"/>
</dbReference>
<dbReference type="SUPFAM" id="SSF52172">
    <property type="entry name" value="CheY-like"/>
    <property type="match status" value="1"/>
</dbReference>
<gene>
    <name evidence="6" type="ORF">NC992_25255</name>
</gene>
<evidence type="ECO:0000313" key="7">
    <source>
        <dbReference type="Proteomes" id="UP001482513"/>
    </source>
</evidence>
<dbReference type="PANTHER" id="PTHR43214:SF43">
    <property type="entry name" value="TWO-COMPONENT RESPONSE REGULATOR"/>
    <property type="match status" value="1"/>
</dbReference>
<keyword evidence="1 3" id="KW-0597">Phosphoprotein</keyword>
<dbReference type="SMART" id="SM00421">
    <property type="entry name" value="HTH_LUXR"/>
    <property type="match status" value="1"/>
</dbReference>
<evidence type="ECO:0000256" key="2">
    <source>
        <dbReference type="ARBA" id="ARBA00023125"/>
    </source>
</evidence>
<dbReference type="SMART" id="SM00448">
    <property type="entry name" value="REC"/>
    <property type="match status" value="1"/>
</dbReference>
<dbReference type="EMBL" id="JAMPKX010000023">
    <property type="protein sequence ID" value="MEP0950204.1"/>
    <property type="molecule type" value="Genomic_DNA"/>
</dbReference>
<dbReference type="Gene3D" id="3.40.50.2300">
    <property type="match status" value="1"/>
</dbReference>
<evidence type="ECO:0000256" key="3">
    <source>
        <dbReference type="PROSITE-ProRule" id="PRU00169"/>
    </source>
</evidence>
<evidence type="ECO:0000259" key="5">
    <source>
        <dbReference type="PROSITE" id="PS50110"/>
    </source>
</evidence>
<dbReference type="Proteomes" id="UP001482513">
    <property type="component" value="Unassembled WGS sequence"/>
</dbReference>
<feature type="domain" description="Response regulatory" evidence="5">
    <location>
        <begin position="3"/>
        <end position="124"/>
    </location>
</feature>
<comment type="caution">
    <text evidence="6">The sequence shown here is derived from an EMBL/GenBank/DDBJ whole genome shotgun (WGS) entry which is preliminary data.</text>
</comment>
<sequence>MIRLLLVDDQTIIRQGLTNLLEAQPDLTVVGMAENGQQAVDQVIALYATPRQPDVVLMDVRMPQVDGVAATRQICDDFPGVKILVLTTFDDDEYVQQAMRYGAKGYLLKQTPVDQLAIAIRVVHQGYTHMGPGLFEKTQFPAAPAELPAALIPPELEGLSPREQEVLKLISNGLSNREIAQTLYISERTVRNHVTSILSQLQLRDRTQAALYANGFWPQVDSLKVAKLRF</sequence>
<organism evidence="6 7">
    <name type="scientific">Leptolyngbya subtilissima DQ-A4</name>
    <dbReference type="NCBI Taxonomy" id="2933933"/>
    <lineage>
        <taxon>Bacteria</taxon>
        <taxon>Bacillati</taxon>
        <taxon>Cyanobacteriota</taxon>
        <taxon>Cyanophyceae</taxon>
        <taxon>Leptolyngbyales</taxon>
        <taxon>Leptolyngbyaceae</taxon>
        <taxon>Leptolyngbya group</taxon>
        <taxon>Leptolyngbya</taxon>
    </lineage>
</organism>
<dbReference type="InterPro" id="IPR058245">
    <property type="entry name" value="NreC/VraR/RcsB-like_REC"/>
</dbReference>
<dbReference type="InterPro" id="IPR011006">
    <property type="entry name" value="CheY-like_superfamily"/>
</dbReference>
<dbReference type="PROSITE" id="PS50043">
    <property type="entry name" value="HTH_LUXR_2"/>
    <property type="match status" value="1"/>
</dbReference>
<dbReference type="Pfam" id="PF00196">
    <property type="entry name" value="GerE"/>
    <property type="match status" value="1"/>
</dbReference>
<feature type="modified residue" description="4-aspartylphosphate" evidence="3">
    <location>
        <position position="59"/>
    </location>
</feature>